<proteinExistence type="predicted"/>
<dbReference type="GeneID" id="98298268"/>
<dbReference type="AlphaFoldDB" id="A0A2K4FC15"/>
<accession>A0A2K4FC15</accession>
<gene>
    <name evidence="1" type="ORF">CD039_07880</name>
</gene>
<protein>
    <submittedName>
        <fullName evidence="1">TIGR04197 family type VII secretion effector</fullName>
    </submittedName>
</protein>
<keyword evidence="2" id="KW-1185">Reference proteome</keyword>
<name>A0A2K4FC15_9STAP</name>
<sequence>MGEVKVETNSAKNEINNIKSAGEDINFKNDVDLSDTNIEPFTSFKDDADILLEALNNYKSIVSEDTTAMASVVDEFDSNDKEMANDISNVPVSE</sequence>
<dbReference type="InterPro" id="IPR021477">
    <property type="entry name" value="TVIIS_effector_SACOL2603_fam"/>
</dbReference>
<dbReference type="RefSeq" id="WP_103371859.1">
    <property type="nucleotide sequence ID" value="NZ_CBCRVO010000003.1"/>
</dbReference>
<comment type="caution">
    <text evidence="1">The sequence shown here is derived from an EMBL/GenBank/DDBJ whole genome shotgun (WGS) entry which is preliminary data.</text>
</comment>
<dbReference type="EMBL" id="PPPX01000011">
    <property type="protein sequence ID" value="POA08900.1"/>
    <property type="molecule type" value="Genomic_DNA"/>
</dbReference>
<reference evidence="1 2" key="1">
    <citation type="submission" date="2017-08" db="EMBL/GenBank/DDBJ databases">
        <title>Draft genome sequences of 64 type strains of genus Staph aureus.</title>
        <authorList>
            <person name="Cole K."/>
            <person name="Golubchik T."/>
            <person name="Russell J."/>
            <person name="Foster D."/>
            <person name="Llewelyn M."/>
            <person name="Wilson D."/>
            <person name="Crook D."/>
            <person name="Paul J."/>
        </authorList>
    </citation>
    <scope>NUCLEOTIDE SEQUENCE [LARGE SCALE GENOMIC DNA]</scope>
    <source>
        <strain evidence="1 2">DSM 29875</strain>
    </source>
</reference>
<dbReference type="Proteomes" id="UP000242712">
    <property type="component" value="Unassembled WGS sequence"/>
</dbReference>
<organism evidence="1 2">
    <name type="scientific">Staphylococcus argensis</name>
    <dbReference type="NCBI Taxonomy" id="1607738"/>
    <lineage>
        <taxon>Bacteria</taxon>
        <taxon>Bacillati</taxon>
        <taxon>Bacillota</taxon>
        <taxon>Bacilli</taxon>
        <taxon>Bacillales</taxon>
        <taxon>Staphylococcaceae</taxon>
        <taxon>Staphylococcus</taxon>
    </lineage>
</organism>
<evidence type="ECO:0000313" key="1">
    <source>
        <dbReference type="EMBL" id="POA08900.1"/>
    </source>
</evidence>
<evidence type="ECO:0000313" key="2">
    <source>
        <dbReference type="Proteomes" id="UP000242712"/>
    </source>
</evidence>
<dbReference type="NCBIfam" id="TIGR04197">
    <property type="entry name" value="T7SS_SACOL2603"/>
    <property type="match status" value="1"/>
</dbReference>